<dbReference type="InterPro" id="IPR051203">
    <property type="entry name" value="Polysaccharide_Synthase-Rel"/>
</dbReference>
<protein>
    <submittedName>
        <fullName evidence="4">FlaA1/EpsC-like NDP-sugar epimerase</fullName>
    </submittedName>
</protein>
<feature type="transmembrane region" description="Helical" evidence="2">
    <location>
        <begin position="7"/>
        <end position="29"/>
    </location>
</feature>
<evidence type="ECO:0000256" key="2">
    <source>
        <dbReference type="SAM" id="Phobius"/>
    </source>
</evidence>
<comment type="caution">
    <text evidence="4">The sequence shown here is derived from an EMBL/GenBank/DDBJ whole genome shotgun (WGS) entry which is preliminary data.</text>
</comment>
<dbReference type="Pfam" id="PF13727">
    <property type="entry name" value="CoA_binding_3"/>
    <property type="match status" value="1"/>
</dbReference>
<dbReference type="CDD" id="cd05237">
    <property type="entry name" value="UDP_invert_4-6DH_SDR_e"/>
    <property type="match status" value="1"/>
</dbReference>
<accession>A0A2P8GCI1</accession>
<dbReference type="OrthoDB" id="9803111at2"/>
<proteinExistence type="inferred from homology"/>
<dbReference type="InterPro" id="IPR036291">
    <property type="entry name" value="NAD(P)-bd_dom_sf"/>
</dbReference>
<evidence type="ECO:0000313" key="4">
    <source>
        <dbReference type="EMBL" id="PSL31682.1"/>
    </source>
</evidence>
<dbReference type="PANTHER" id="PTHR43318:SF1">
    <property type="entry name" value="POLYSACCHARIDE BIOSYNTHESIS PROTEIN EPSC-RELATED"/>
    <property type="match status" value="1"/>
</dbReference>
<keyword evidence="2" id="KW-0472">Membrane</keyword>
<reference evidence="4 5" key="1">
    <citation type="submission" date="2018-03" db="EMBL/GenBank/DDBJ databases">
        <title>Genomic Encyclopedia of Type Strains, Phase III (KMG-III): the genomes of soil and plant-associated and newly described type strains.</title>
        <authorList>
            <person name="Whitman W."/>
        </authorList>
    </citation>
    <scope>NUCLEOTIDE SEQUENCE [LARGE SCALE GENOMIC DNA]</scope>
    <source>
        <strain evidence="4 5">CGMCC 1.12259</strain>
    </source>
</reference>
<name>A0A2P8GCI1_9BACL</name>
<keyword evidence="2" id="KW-0812">Transmembrane</keyword>
<dbReference type="InterPro" id="IPR003869">
    <property type="entry name" value="Polysac_CapD-like"/>
</dbReference>
<dbReference type="PROSITE" id="PS51257">
    <property type="entry name" value="PROKAR_LIPOPROTEIN"/>
    <property type="match status" value="1"/>
</dbReference>
<feature type="domain" description="Polysaccharide biosynthesis protein CapD-like" evidence="3">
    <location>
        <begin position="280"/>
        <end position="562"/>
    </location>
</feature>
<dbReference type="SUPFAM" id="SSF51735">
    <property type="entry name" value="NAD(P)-binding Rossmann-fold domains"/>
    <property type="match status" value="2"/>
</dbReference>
<evidence type="ECO:0000313" key="5">
    <source>
        <dbReference type="Proteomes" id="UP000242682"/>
    </source>
</evidence>
<dbReference type="PANTHER" id="PTHR43318">
    <property type="entry name" value="UDP-N-ACETYLGLUCOSAMINE 4,6-DEHYDRATASE"/>
    <property type="match status" value="1"/>
</dbReference>
<evidence type="ECO:0000256" key="1">
    <source>
        <dbReference type="ARBA" id="ARBA00007430"/>
    </source>
</evidence>
<comment type="similarity">
    <text evidence="1">Belongs to the polysaccharide synthase family.</text>
</comment>
<dbReference type="AlphaFoldDB" id="A0A2P8GCI1"/>
<evidence type="ECO:0000259" key="3">
    <source>
        <dbReference type="Pfam" id="PF02719"/>
    </source>
</evidence>
<dbReference type="Gene3D" id="3.40.50.720">
    <property type="entry name" value="NAD(P)-binding Rossmann-like Domain"/>
    <property type="match status" value="2"/>
</dbReference>
<keyword evidence="2" id="KW-1133">Transmembrane helix</keyword>
<organism evidence="4 5">
    <name type="scientific">Planomicrobium soli</name>
    <dbReference type="NCBI Taxonomy" id="1176648"/>
    <lineage>
        <taxon>Bacteria</taxon>
        <taxon>Bacillati</taxon>
        <taxon>Bacillota</taxon>
        <taxon>Bacilli</taxon>
        <taxon>Bacillales</taxon>
        <taxon>Caryophanaceae</taxon>
        <taxon>Planomicrobium</taxon>
    </lineage>
</organism>
<feature type="transmembrane region" description="Helical" evidence="2">
    <location>
        <begin position="41"/>
        <end position="62"/>
    </location>
</feature>
<dbReference type="Pfam" id="PF02719">
    <property type="entry name" value="Polysacc_synt_2"/>
    <property type="match status" value="1"/>
</dbReference>
<dbReference type="RefSeq" id="WP_106534263.1">
    <property type="nucleotide sequence ID" value="NZ_PYAT01000011.1"/>
</dbReference>
<dbReference type="EMBL" id="PYAT01000011">
    <property type="protein sequence ID" value="PSL31682.1"/>
    <property type="molecule type" value="Genomic_DNA"/>
</dbReference>
<gene>
    <name evidence="4" type="ORF">B0H99_11165</name>
</gene>
<keyword evidence="5" id="KW-1185">Reference proteome</keyword>
<feature type="transmembrane region" description="Helical" evidence="2">
    <location>
        <begin position="101"/>
        <end position="122"/>
    </location>
</feature>
<sequence length="624" mass="70145">MTIKKRIISLFFIDSLIILSSIYACYLFLYPSENVLTNRMLFISTITLFIAHHSFAWHYGLYRKVWSYASVDEVKSIVKAVTFTLFVALIMQYAYAEVLYARTLILTWMLLVLFLGASRISLRVFNERSLNRKKHQLNRTMVIGAGQAARMIAQQMKLNPEWGKKPVLFVDDDKTKWSLEIYGIEVAGSIKDIPALVANHQIDEIVIAIPSLSKKEMADLTKLCIGTGARTQTVPRFEDLINGKLTVKDIRDVKIEDLLGREEVKLDMNMIEEKLAQKTIMVTGAGGSIGSELCRQISLLQPARILLLGHGENSIYTIDMELRGKVSKDTEIIPIIADVQDRERIFHIIGKYKPDFIYHAAAHKHVPLMEANPMEAVKNNIFGTKNVAEAAHKHGVGNFVLISTDKAVNPPNIMGASKRFAEMVVQNLAKSSETTFAAVRFGNVLGSRGSVVPLFREQIAKGGPVTVTDPEMTRYFMTIPEASRLVIQAGLLASGGEVFVLDMGEPVKIVDLARNMIKLSGYEESEIKIQFTGMRPGEKLYEELLDPSEIQDEKIFPKIYIGKSTPISQIELNRILSNLPTMPAEEARTTLLKLANRKTRQPDLQESWKEEVKFAKKLNVLTNQ</sequence>
<dbReference type="Proteomes" id="UP000242682">
    <property type="component" value="Unassembled WGS sequence"/>
</dbReference>